<keyword evidence="4 8" id="KW-0560">Oxidoreductase</keyword>
<evidence type="ECO:0000256" key="4">
    <source>
        <dbReference type="ARBA" id="ARBA00023002"/>
    </source>
</evidence>
<protein>
    <recommendedName>
        <fullName evidence="12">Cytochrome P450</fullName>
    </recommendedName>
</protein>
<evidence type="ECO:0000256" key="8">
    <source>
        <dbReference type="RuleBase" id="RU000461"/>
    </source>
</evidence>
<dbReference type="EMBL" id="CAXKWB010017093">
    <property type="protein sequence ID" value="CAL4117927.1"/>
    <property type="molecule type" value="Genomic_DNA"/>
</dbReference>
<evidence type="ECO:0000256" key="6">
    <source>
        <dbReference type="ARBA" id="ARBA00023033"/>
    </source>
</evidence>
<dbReference type="InterPro" id="IPR017972">
    <property type="entry name" value="Cyt_P450_CS"/>
</dbReference>
<dbReference type="GO" id="GO:0005737">
    <property type="term" value="C:cytoplasm"/>
    <property type="evidence" value="ECO:0007669"/>
    <property type="project" value="TreeGrafter"/>
</dbReference>
<proteinExistence type="inferred from homology"/>
<evidence type="ECO:0000256" key="1">
    <source>
        <dbReference type="ARBA" id="ARBA00001971"/>
    </source>
</evidence>
<dbReference type="Proteomes" id="UP001497623">
    <property type="component" value="Unassembled WGS sequence"/>
</dbReference>
<dbReference type="GO" id="GO:0008395">
    <property type="term" value="F:steroid hydroxylase activity"/>
    <property type="evidence" value="ECO:0007669"/>
    <property type="project" value="TreeGrafter"/>
</dbReference>
<name>A0AAV2R9I5_MEGNR</name>
<dbReference type="GO" id="GO:0005506">
    <property type="term" value="F:iron ion binding"/>
    <property type="evidence" value="ECO:0007669"/>
    <property type="project" value="InterPro"/>
</dbReference>
<dbReference type="InterPro" id="IPR002401">
    <property type="entry name" value="Cyt_P450_E_grp-I"/>
</dbReference>
<comment type="caution">
    <text evidence="10">The sequence shown here is derived from an EMBL/GenBank/DDBJ whole genome shotgun (WGS) entry which is preliminary data.</text>
</comment>
<evidence type="ECO:0000256" key="5">
    <source>
        <dbReference type="ARBA" id="ARBA00023004"/>
    </source>
</evidence>
<keyword evidence="5 7" id="KW-0408">Iron</keyword>
<comment type="similarity">
    <text evidence="2 8">Belongs to the cytochrome P450 family.</text>
</comment>
<dbReference type="SUPFAM" id="SSF48264">
    <property type="entry name" value="Cytochrome P450"/>
    <property type="match status" value="1"/>
</dbReference>
<keyword evidence="11" id="KW-1185">Reference proteome</keyword>
<dbReference type="PRINTS" id="PR00385">
    <property type="entry name" value="P450"/>
</dbReference>
<dbReference type="PRINTS" id="PR00463">
    <property type="entry name" value="EP450I"/>
</dbReference>
<dbReference type="PANTHER" id="PTHR24300:SF403">
    <property type="entry name" value="CYTOCHROME P450 306A1"/>
    <property type="match status" value="1"/>
</dbReference>
<keyword evidence="7 8" id="KW-0349">Heme</keyword>
<evidence type="ECO:0000256" key="3">
    <source>
        <dbReference type="ARBA" id="ARBA00022723"/>
    </source>
</evidence>
<dbReference type="GO" id="GO:0006082">
    <property type="term" value="P:organic acid metabolic process"/>
    <property type="evidence" value="ECO:0007669"/>
    <property type="project" value="TreeGrafter"/>
</dbReference>
<organism evidence="10 11">
    <name type="scientific">Meganyctiphanes norvegica</name>
    <name type="common">Northern krill</name>
    <name type="synonym">Thysanopoda norvegica</name>
    <dbReference type="NCBI Taxonomy" id="48144"/>
    <lineage>
        <taxon>Eukaryota</taxon>
        <taxon>Metazoa</taxon>
        <taxon>Ecdysozoa</taxon>
        <taxon>Arthropoda</taxon>
        <taxon>Crustacea</taxon>
        <taxon>Multicrustacea</taxon>
        <taxon>Malacostraca</taxon>
        <taxon>Eumalacostraca</taxon>
        <taxon>Eucarida</taxon>
        <taxon>Euphausiacea</taxon>
        <taxon>Euphausiidae</taxon>
        <taxon>Meganyctiphanes</taxon>
    </lineage>
</organism>
<reference evidence="10 11" key="1">
    <citation type="submission" date="2024-05" db="EMBL/GenBank/DDBJ databases">
        <authorList>
            <person name="Wallberg A."/>
        </authorList>
    </citation>
    <scope>NUCLEOTIDE SEQUENCE [LARGE SCALE GENOMIC DNA]</scope>
</reference>
<dbReference type="InterPro" id="IPR050182">
    <property type="entry name" value="Cytochrome_P450_fam2"/>
</dbReference>
<sequence>MFVDLFFLFAIILLAVISYFTGPPPGIPPGRWGIPFIGCLPKSSETVFQHIENLRKEYGDIFHVKMGSRLFVVLSEYNIVKTAFTNPNLQGRPDFYSLGVYRNFENKGLVFSEGSKWHNVRRFTLRHLRDFGMGKSSMDVTVQDEAKALVMDLEKNCEDPIELTLSLNCAVINVLWQLVAGCRYDVTDERMTYILKLTNDDFNDIQGNIMILDMFPALIPLVPRFIKDKYMKLDTMEAGVAIGREFYMEIIQEHQSTLDPENPRDYIDTFLMEINAHQDDPDSDYTLENLLVSLDDLFAAGSETSSSTLRWFVLYMALNPHIQEKVQRIIDEVVPQDRLPSIDDRDSLQYLEAVIHEVHRKSSLVAFGVYHRATQTTKINNYKIPKDTIVMQNTAHIHNDKAFWEKPDEFYPEHFIGENGRCLTKKDGFLPFSIGRRACLGETLARITLFIFAAALLQKFKISPPDGEILTTEPIDNPLLNQVKPYKIVLTKRF</sequence>
<evidence type="ECO:0000256" key="7">
    <source>
        <dbReference type="PIRSR" id="PIRSR602401-1"/>
    </source>
</evidence>
<dbReference type="PROSITE" id="PS00086">
    <property type="entry name" value="CYTOCHROME_P450"/>
    <property type="match status" value="1"/>
</dbReference>
<dbReference type="PANTHER" id="PTHR24300">
    <property type="entry name" value="CYTOCHROME P450 508A4-RELATED"/>
    <property type="match status" value="1"/>
</dbReference>
<dbReference type="GO" id="GO:0020037">
    <property type="term" value="F:heme binding"/>
    <property type="evidence" value="ECO:0007669"/>
    <property type="project" value="InterPro"/>
</dbReference>
<dbReference type="AlphaFoldDB" id="A0AAV2R9I5"/>
<feature type="signal peptide" evidence="9">
    <location>
        <begin position="1"/>
        <end position="18"/>
    </location>
</feature>
<dbReference type="GO" id="GO:0016712">
    <property type="term" value="F:oxidoreductase activity, acting on paired donors, with incorporation or reduction of molecular oxygen, reduced flavin or flavoprotein as one donor, and incorporation of one atom of oxygen"/>
    <property type="evidence" value="ECO:0007669"/>
    <property type="project" value="TreeGrafter"/>
</dbReference>
<dbReference type="Pfam" id="PF00067">
    <property type="entry name" value="p450"/>
    <property type="match status" value="1"/>
</dbReference>
<dbReference type="InterPro" id="IPR036396">
    <property type="entry name" value="Cyt_P450_sf"/>
</dbReference>
<dbReference type="Gene3D" id="1.10.630.10">
    <property type="entry name" value="Cytochrome P450"/>
    <property type="match status" value="1"/>
</dbReference>
<evidence type="ECO:0000313" key="11">
    <source>
        <dbReference type="Proteomes" id="UP001497623"/>
    </source>
</evidence>
<evidence type="ECO:0000256" key="2">
    <source>
        <dbReference type="ARBA" id="ARBA00010617"/>
    </source>
</evidence>
<feature type="binding site" description="axial binding residue" evidence="7">
    <location>
        <position position="439"/>
    </location>
    <ligand>
        <name>heme</name>
        <dbReference type="ChEBI" id="CHEBI:30413"/>
    </ligand>
    <ligandPart>
        <name>Fe</name>
        <dbReference type="ChEBI" id="CHEBI:18248"/>
    </ligandPart>
</feature>
<evidence type="ECO:0000313" key="10">
    <source>
        <dbReference type="EMBL" id="CAL4117927.1"/>
    </source>
</evidence>
<accession>A0AAV2R9I5</accession>
<dbReference type="FunFam" id="1.10.630.10:FF:000036">
    <property type="entry name" value="CYtochrome P450 family"/>
    <property type="match status" value="1"/>
</dbReference>
<evidence type="ECO:0000256" key="9">
    <source>
        <dbReference type="SAM" id="SignalP"/>
    </source>
</evidence>
<dbReference type="InterPro" id="IPR001128">
    <property type="entry name" value="Cyt_P450"/>
</dbReference>
<comment type="cofactor">
    <cofactor evidence="1 7">
        <name>heme</name>
        <dbReference type="ChEBI" id="CHEBI:30413"/>
    </cofactor>
</comment>
<keyword evidence="6 8" id="KW-0503">Monooxygenase</keyword>
<feature type="chain" id="PRO_5043360030" description="Cytochrome P450" evidence="9">
    <location>
        <begin position="19"/>
        <end position="494"/>
    </location>
</feature>
<keyword evidence="3 7" id="KW-0479">Metal-binding</keyword>
<dbReference type="GO" id="GO:0006805">
    <property type="term" value="P:xenobiotic metabolic process"/>
    <property type="evidence" value="ECO:0007669"/>
    <property type="project" value="TreeGrafter"/>
</dbReference>
<evidence type="ECO:0008006" key="12">
    <source>
        <dbReference type="Google" id="ProtNLM"/>
    </source>
</evidence>
<keyword evidence="9" id="KW-0732">Signal</keyword>
<gene>
    <name evidence="10" type="ORF">MNOR_LOCUS21318</name>
</gene>